<accession>A0A3P6UTP4</accession>
<sequence length="136" mass="14948">MTSFPLYAETYKIGNRVYRRNEYKGSTRSNVGETGDTPDMYADEFEDDGPCAVGGTSSGLTSFVQIGNFVLFMGIPHLWSLPNSRNDQCVSHTCRRWAGGKVVSSEFPAGPSNPRGPPSRLVFSDFVSHGEELTLM</sequence>
<evidence type="ECO:0000313" key="1">
    <source>
        <dbReference type="EMBL" id="VDK80841.1"/>
    </source>
</evidence>
<name>A0A3P6UTP4_CYLGO</name>
<gene>
    <name evidence="1" type="ORF">CGOC_LOCUS7761</name>
</gene>
<reference evidence="1 2" key="1">
    <citation type="submission" date="2018-11" db="EMBL/GenBank/DDBJ databases">
        <authorList>
            <consortium name="Pathogen Informatics"/>
        </authorList>
    </citation>
    <scope>NUCLEOTIDE SEQUENCE [LARGE SCALE GENOMIC DNA]</scope>
</reference>
<organism evidence="1 2">
    <name type="scientific">Cylicostephanus goldi</name>
    <name type="common">Nematode worm</name>
    <dbReference type="NCBI Taxonomy" id="71465"/>
    <lineage>
        <taxon>Eukaryota</taxon>
        <taxon>Metazoa</taxon>
        <taxon>Ecdysozoa</taxon>
        <taxon>Nematoda</taxon>
        <taxon>Chromadorea</taxon>
        <taxon>Rhabditida</taxon>
        <taxon>Rhabditina</taxon>
        <taxon>Rhabditomorpha</taxon>
        <taxon>Strongyloidea</taxon>
        <taxon>Strongylidae</taxon>
        <taxon>Cylicostephanus</taxon>
    </lineage>
</organism>
<keyword evidence="2" id="KW-1185">Reference proteome</keyword>
<dbReference type="EMBL" id="UYRV01027352">
    <property type="protein sequence ID" value="VDK80841.1"/>
    <property type="molecule type" value="Genomic_DNA"/>
</dbReference>
<dbReference type="Proteomes" id="UP000271889">
    <property type="component" value="Unassembled WGS sequence"/>
</dbReference>
<proteinExistence type="predicted"/>
<dbReference type="AlphaFoldDB" id="A0A3P6UTP4"/>
<evidence type="ECO:0000313" key="2">
    <source>
        <dbReference type="Proteomes" id="UP000271889"/>
    </source>
</evidence>
<protein>
    <submittedName>
        <fullName evidence="1">Uncharacterized protein</fullName>
    </submittedName>
</protein>